<dbReference type="Gene3D" id="1.20.58.520">
    <property type="entry name" value="Amidohydrolase"/>
    <property type="match status" value="1"/>
</dbReference>
<dbReference type="PANTHER" id="PTHR43135">
    <property type="entry name" value="ALPHA-D-RIBOSE 1-METHYLPHOSPHONATE 5-TRIPHOSPHATE DIPHOSPHATASE"/>
    <property type="match status" value="1"/>
</dbReference>
<dbReference type="Gene3D" id="3.40.50.10910">
    <property type="entry name" value="Amidohydrolase"/>
    <property type="match status" value="1"/>
</dbReference>
<dbReference type="InterPro" id="IPR032466">
    <property type="entry name" value="Metal_Hydrolase"/>
</dbReference>
<dbReference type="AlphaFoldDB" id="A0A1M4XXU9"/>
<dbReference type="PANTHER" id="PTHR43135:SF3">
    <property type="entry name" value="ALPHA-D-RIBOSE 1-METHYLPHOSPHONATE 5-TRIPHOSPHATE DIPHOSPHATASE"/>
    <property type="match status" value="1"/>
</dbReference>
<evidence type="ECO:0000313" key="2">
    <source>
        <dbReference type="EMBL" id="SHE98166.1"/>
    </source>
</evidence>
<dbReference type="InterPro" id="IPR051781">
    <property type="entry name" value="Metallo-dep_Hydrolase"/>
</dbReference>
<dbReference type="OrthoDB" id="9815657at2"/>
<dbReference type="EMBL" id="FQUX01000002">
    <property type="protein sequence ID" value="SHE98166.1"/>
    <property type="molecule type" value="Genomic_DNA"/>
</dbReference>
<dbReference type="Gene3D" id="2.30.40.10">
    <property type="entry name" value="Urease, subunit C, domain 1"/>
    <property type="match status" value="1"/>
</dbReference>
<feature type="domain" description="Amidohydrolase-related" evidence="1">
    <location>
        <begin position="79"/>
        <end position="428"/>
    </location>
</feature>
<dbReference type="Pfam" id="PF01979">
    <property type="entry name" value="Amidohydro_1"/>
    <property type="match status" value="1"/>
</dbReference>
<protein>
    <submittedName>
        <fullName evidence="2">Imidazolonepropionase</fullName>
    </submittedName>
</protein>
<dbReference type="GO" id="GO:0016810">
    <property type="term" value="F:hydrolase activity, acting on carbon-nitrogen (but not peptide) bonds"/>
    <property type="evidence" value="ECO:0007669"/>
    <property type="project" value="InterPro"/>
</dbReference>
<dbReference type="SUPFAM" id="SSF51338">
    <property type="entry name" value="Composite domain of metallo-dependent hydrolases"/>
    <property type="match status" value="1"/>
</dbReference>
<gene>
    <name evidence="2" type="ORF">SAMN03080594_102239</name>
</gene>
<dbReference type="InterPro" id="IPR011059">
    <property type="entry name" value="Metal-dep_hydrolase_composite"/>
</dbReference>
<keyword evidence="3" id="KW-1185">Reference proteome</keyword>
<proteinExistence type="predicted"/>
<dbReference type="SUPFAM" id="SSF51556">
    <property type="entry name" value="Metallo-dependent hydrolases"/>
    <property type="match status" value="1"/>
</dbReference>
<organism evidence="2 3">
    <name type="scientific">Arenibacter palladensis</name>
    <dbReference type="NCBI Taxonomy" id="237373"/>
    <lineage>
        <taxon>Bacteria</taxon>
        <taxon>Pseudomonadati</taxon>
        <taxon>Bacteroidota</taxon>
        <taxon>Flavobacteriia</taxon>
        <taxon>Flavobacteriales</taxon>
        <taxon>Flavobacteriaceae</taxon>
        <taxon>Arenibacter</taxon>
    </lineage>
</organism>
<evidence type="ECO:0000313" key="3">
    <source>
        <dbReference type="Proteomes" id="UP000184406"/>
    </source>
</evidence>
<accession>A0A1M4XXU9</accession>
<dbReference type="Proteomes" id="UP000184406">
    <property type="component" value="Unassembled WGS sequence"/>
</dbReference>
<dbReference type="Gene3D" id="3.30.110.90">
    <property type="entry name" value="Amidohydrolase"/>
    <property type="match status" value="1"/>
</dbReference>
<name>A0A1M4XXU9_9FLAO</name>
<evidence type="ECO:0000259" key="1">
    <source>
        <dbReference type="Pfam" id="PF01979"/>
    </source>
</evidence>
<reference evidence="3" key="1">
    <citation type="submission" date="2016-11" db="EMBL/GenBank/DDBJ databases">
        <authorList>
            <person name="Varghese N."/>
            <person name="Submissions S."/>
        </authorList>
    </citation>
    <scope>NUCLEOTIDE SEQUENCE [LARGE SCALE GENOMIC DNA]</scope>
    <source>
        <strain evidence="3">DSM 17539</strain>
    </source>
</reference>
<sequence length="446" mass="50915">MYHIRFSIIAVVILNCSISNGQFSGDLCIDKVNVISMSKDTVLYDHRVWVEDGKIVSIEKASTPIGNKEIFIIDGSGQFLIPGLAEMHYHYRNDDIVSDFKLFIANGITTVRNMGQFLGHDHIDYRNRTKSGKLLVPNYFTTGPYLTQSDLNTKSDVNKVVSEHVIKGFDFLKIADNLSDSIYTKLLEEAQNHRLPIVGHAQRHLPLEYSLRMKSIEHIEEFIYLNDDMDGKPLIEKNESELQDVARQIQQSGIYLGTTLAVFEFINNCLNDQKFEAYKTDRLTKYISRDQRENFLTERNDYRKLKSRSFNGISAPKLFEDYNTWMTNFVKVLSNNGVPLIAGSDTYGMVVVGFSLHRELELLQQAGMRPYEILLSSTVSPARYLNTISTEGTISIGKNANMVLLDKNPLEDINHTKTINGVIVRGKWFSKQRLKGMLEDVAREFN</sequence>
<dbReference type="InterPro" id="IPR006680">
    <property type="entry name" value="Amidohydro-rel"/>
</dbReference>